<feature type="compositionally biased region" description="Low complexity" evidence="1">
    <location>
        <begin position="614"/>
        <end position="625"/>
    </location>
</feature>
<dbReference type="OrthoDB" id="5379885at2759"/>
<dbReference type="Proteomes" id="UP000007796">
    <property type="component" value="Unassembled WGS sequence"/>
</dbReference>
<proteinExistence type="predicted"/>
<feature type="region of interest" description="Disordered" evidence="1">
    <location>
        <begin position="31"/>
        <end position="66"/>
    </location>
</feature>
<feature type="region of interest" description="Disordered" evidence="1">
    <location>
        <begin position="344"/>
        <end position="379"/>
    </location>
</feature>
<feature type="compositionally biased region" description="Polar residues" evidence="1">
    <location>
        <begin position="628"/>
        <end position="644"/>
    </location>
</feature>
<evidence type="ECO:0000256" key="1">
    <source>
        <dbReference type="SAM" id="MobiDB-lite"/>
    </source>
</evidence>
<feature type="compositionally biased region" description="Polar residues" evidence="1">
    <location>
        <begin position="585"/>
        <end position="595"/>
    </location>
</feature>
<feature type="compositionally biased region" description="Pro residues" evidence="1">
    <location>
        <begin position="718"/>
        <end position="728"/>
    </location>
</feature>
<feature type="compositionally biased region" description="Low complexity" evidence="1">
    <location>
        <begin position="199"/>
        <end position="212"/>
    </location>
</feature>
<sequence>MEGILYIPPDRGTIIGRALWKARYVVVGPPREAKQKPSSSAAQFKPSAGQAPAPRATTPHSPPNFSPESMFISIYKNKDESEPCQQLALSSITECQVQMVTHRKQGPILPTLVITVSPDPVAEKLRKRRSSRSAGFASSKDATPNCMWFRPGDDNHHTHKHILQEWCQVIHSLLQQPISAPSASGTSSVVAGPTAVLSPITPATPTFTNPFASSGLRSREMSDPTLQQQQLVHRPGSDTHAARISGLSRKASNQTTQTYSSRERPATTTSGSPSLKSRRSDLSHASSTVPSHPSSAFVGSSNSGNSFALPMFQHRPAELPSPATTVGEFQGDFVEGWAPVQGRSSAVSSPIRGRESISSQTPHPSVTAPASAANCSSPAPRETILDRAFQMRFIPGYDREVPGEEKLSSLARFDALMREAEERRRLKQATIVADARAHEVVPAARPNNIAPKALKALDFIANHRSEAQQARQITSPTSPIAGSARAKNASYRRPMSRTGPADYDAQALQILNSGYHSSSAQQQLSRPQTGYARDRPTATQRTHSQPQLAALNTGSHIGHRQHSFLAEHPPSPLSPPSSQRPPEASSVSPTPTANDIRTKLMGGTVSFSSPLHRSATTAAATTSAAGGQPTTVTSPVTPGMTQSATNNKRLSFTDFTKRITTSTSSLLLLQTNASATGLVSEADAARSGEVTNARSSERGSLGQGTVHTRHHSISQVVSPPPPPPPPPIGDRCGWRGSVGVLNGEGGFS</sequence>
<feature type="compositionally biased region" description="Polar residues" evidence="1">
    <location>
        <begin position="283"/>
        <end position="300"/>
    </location>
</feature>
<organism evidence="3">
    <name type="scientific">Grosmannia clavigera (strain kw1407 / UAMH 11150)</name>
    <name type="common">Blue stain fungus</name>
    <name type="synonym">Graphiocladiella clavigera</name>
    <dbReference type="NCBI Taxonomy" id="655863"/>
    <lineage>
        <taxon>Eukaryota</taxon>
        <taxon>Fungi</taxon>
        <taxon>Dikarya</taxon>
        <taxon>Ascomycota</taxon>
        <taxon>Pezizomycotina</taxon>
        <taxon>Sordariomycetes</taxon>
        <taxon>Sordariomycetidae</taxon>
        <taxon>Ophiostomatales</taxon>
        <taxon>Ophiostomataceae</taxon>
        <taxon>Leptographium</taxon>
    </lineage>
</organism>
<keyword evidence="3" id="KW-1185">Reference proteome</keyword>
<dbReference type="HOGENOM" id="CLU_021365_1_0_1"/>
<feature type="region of interest" description="Disordered" evidence="1">
    <location>
        <begin position="685"/>
        <end position="748"/>
    </location>
</feature>
<feature type="compositionally biased region" description="Low complexity" evidence="1">
    <location>
        <begin position="368"/>
        <end position="379"/>
    </location>
</feature>
<feature type="compositionally biased region" description="Polar residues" evidence="1">
    <location>
        <begin position="467"/>
        <end position="480"/>
    </location>
</feature>
<dbReference type="EMBL" id="GL629794">
    <property type="protein sequence ID" value="EFX01227.1"/>
    <property type="molecule type" value="Genomic_DNA"/>
</dbReference>
<feature type="compositionally biased region" description="Pro residues" evidence="1">
    <location>
        <begin position="569"/>
        <end position="579"/>
    </location>
</feature>
<dbReference type="eggNOG" id="ENOG502SFQA">
    <property type="taxonomic scope" value="Eukaryota"/>
</dbReference>
<feature type="region of interest" description="Disordered" evidence="1">
    <location>
        <begin position="198"/>
        <end position="300"/>
    </location>
</feature>
<feature type="region of interest" description="Disordered" evidence="1">
    <location>
        <begin position="564"/>
        <end position="595"/>
    </location>
</feature>
<feature type="compositionally biased region" description="Polar residues" evidence="1">
    <location>
        <begin position="516"/>
        <end position="528"/>
    </location>
</feature>
<accession>F0XM91</accession>
<feature type="compositionally biased region" description="Polar residues" evidence="1">
    <location>
        <begin position="537"/>
        <end position="547"/>
    </location>
</feature>
<feature type="region of interest" description="Disordered" evidence="1">
    <location>
        <begin position="467"/>
        <end position="500"/>
    </location>
</feature>
<evidence type="ECO:0000313" key="2">
    <source>
        <dbReference type="EMBL" id="EFX01227.1"/>
    </source>
</evidence>
<dbReference type="GeneID" id="25979572"/>
<feature type="region of interest" description="Disordered" evidence="1">
    <location>
        <begin position="607"/>
        <end position="644"/>
    </location>
</feature>
<reference evidence="2 3" key="1">
    <citation type="journal article" date="2011" name="Proc. Natl. Acad. Sci. U.S.A.">
        <title>Genome and transcriptome analyses of the mountain pine beetle-fungal symbiont Grosmannia clavigera, a lodgepole pine pathogen.</title>
        <authorList>
            <person name="DiGuistini S."/>
            <person name="Wang Y."/>
            <person name="Liao N.Y."/>
            <person name="Taylor G."/>
            <person name="Tanguay P."/>
            <person name="Feau N."/>
            <person name="Henrissat B."/>
            <person name="Chan S.K."/>
            <person name="Hesse-Orce U."/>
            <person name="Alamouti S.M."/>
            <person name="Tsui C.K.M."/>
            <person name="Docking R.T."/>
            <person name="Levasseur A."/>
            <person name="Haridas S."/>
            <person name="Robertson G."/>
            <person name="Birol I."/>
            <person name="Holt R.A."/>
            <person name="Marra M.A."/>
            <person name="Hamelin R.C."/>
            <person name="Hirst M."/>
            <person name="Jones S.J.M."/>
            <person name="Bohlmann J."/>
            <person name="Breuil C."/>
        </authorList>
    </citation>
    <scope>NUCLEOTIDE SEQUENCE [LARGE SCALE GENOMIC DNA]</scope>
    <source>
        <strain evidence="3">kw1407 / UAMH 11150</strain>
    </source>
</reference>
<feature type="compositionally biased region" description="Polar residues" evidence="1">
    <location>
        <begin position="250"/>
        <end position="275"/>
    </location>
</feature>
<evidence type="ECO:0000313" key="3">
    <source>
        <dbReference type="Proteomes" id="UP000007796"/>
    </source>
</evidence>
<dbReference type="AlphaFoldDB" id="F0XM91"/>
<name>F0XM91_GROCL</name>
<gene>
    <name evidence="2" type="ORF">CMQ_6169</name>
</gene>
<protein>
    <submittedName>
        <fullName evidence="2">Uncharacterized protein</fullName>
    </submittedName>
</protein>
<feature type="region of interest" description="Disordered" evidence="1">
    <location>
        <begin position="516"/>
        <end position="547"/>
    </location>
</feature>
<dbReference type="RefSeq" id="XP_014170709.1">
    <property type="nucleotide sequence ID" value="XM_014315234.1"/>
</dbReference>
<dbReference type="InParanoid" id="F0XM91"/>